<protein>
    <submittedName>
        <fullName evidence="2">Uncharacterized protein</fullName>
    </submittedName>
</protein>
<feature type="non-terminal residue" evidence="2">
    <location>
        <position position="1"/>
    </location>
</feature>
<keyword evidence="3" id="KW-1185">Reference proteome</keyword>
<evidence type="ECO:0000313" key="3">
    <source>
        <dbReference type="Proteomes" id="UP000434172"/>
    </source>
</evidence>
<organism evidence="2 3">
    <name type="scientific">Colletotrichum asianum</name>
    <dbReference type="NCBI Taxonomy" id="702518"/>
    <lineage>
        <taxon>Eukaryota</taxon>
        <taxon>Fungi</taxon>
        <taxon>Dikarya</taxon>
        <taxon>Ascomycota</taxon>
        <taxon>Pezizomycotina</taxon>
        <taxon>Sordariomycetes</taxon>
        <taxon>Hypocreomycetidae</taxon>
        <taxon>Glomerellales</taxon>
        <taxon>Glomerellaceae</taxon>
        <taxon>Colletotrichum</taxon>
        <taxon>Colletotrichum gloeosporioides species complex</taxon>
    </lineage>
</organism>
<evidence type="ECO:0000313" key="2">
    <source>
        <dbReference type="EMBL" id="KAF0320766.1"/>
    </source>
</evidence>
<evidence type="ECO:0000256" key="1">
    <source>
        <dbReference type="SAM" id="MobiDB-lite"/>
    </source>
</evidence>
<feature type="compositionally biased region" description="Polar residues" evidence="1">
    <location>
        <begin position="107"/>
        <end position="143"/>
    </location>
</feature>
<feature type="region of interest" description="Disordered" evidence="1">
    <location>
        <begin position="1"/>
        <end position="21"/>
    </location>
</feature>
<sequence length="198" mass="22053">TSPHNGHRPAAPSTQTERHCSALSLSIPKTHHQSKPEPPHHHQAFALSHDPSLRNSHRGILASTSDALCLWQRSMACLTPKCLTLHTMPRLVSRRSPSLKIDRPQQRKPQSWSTRGPLCSTDTSPSDFVQRPQALSRSRNQDTPNRRPGTAPNRRRQSKAFLSSSSPTLRPQRVALQTALHPNLTPANLPPRQSSVWA</sequence>
<feature type="compositionally biased region" description="Polar residues" evidence="1">
    <location>
        <begin position="160"/>
        <end position="169"/>
    </location>
</feature>
<feature type="region of interest" description="Disordered" evidence="1">
    <location>
        <begin position="179"/>
        <end position="198"/>
    </location>
</feature>
<dbReference type="AlphaFoldDB" id="A0A8H3W7V4"/>
<accession>A0A8H3W7V4</accession>
<dbReference type="Proteomes" id="UP000434172">
    <property type="component" value="Unassembled WGS sequence"/>
</dbReference>
<gene>
    <name evidence="2" type="ORF">GQ607_012000</name>
</gene>
<name>A0A8H3W7V4_9PEZI</name>
<comment type="caution">
    <text evidence="2">The sequence shown here is derived from an EMBL/GenBank/DDBJ whole genome shotgun (WGS) entry which is preliminary data.</text>
</comment>
<dbReference type="EMBL" id="WOWK01000079">
    <property type="protein sequence ID" value="KAF0320766.1"/>
    <property type="molecule type" value="Genomic_DNA"/>
</dbReference>
<proteinExistence type="predicted"/>
<feature type="region of interest" description="Disordered" evidence="1">
    <location>
        <begin position="95"/>
        <end position="170"/>
    </location>
</feature>
<reference evidence="2 3" key="1">
    <citation type="submission" date="2019-12" db="EMBL/GenBank/DDBJ databases">
        <title>A genome sequence resource for the geographically widespread anthracnose pathogen Colletotrichum asianum.</title>
        <authorList>
            <person name="Meng Y."/>
        </authorList>
    </citation>
    <scope>NUCLEOTIDE SEQUENCE [LARGE SCALE GENOMIC DNA]</scope>
    <source>
        <strain evidence="2 3">ICMP 18580</strain>
    </source>
</reference>